<dbReference type="EMBL" id="JACDUU010000002">
    <property type="protein sequence ID" value="MBA2870691.1"/>
    <property type="molecule type" value="Genomic_DNA"/>
</dbReference>
<comment type="caution">
    <text evidence="1">The sequence shown here is derived from an EMBL/GenBank/DDBJ whole genome shotgun (WGS) entry which is preliminary data.</text>
</comment>
<dbReference type="Proteomes" id="UP000580891">
    <property type="component" value="Unassembled WGS sequence"/>
</dbReference>
<reference evidence="1 2" key="1">
    <citation type="submission" date="2020-07" db="EMBL/GenBank/DDBJ databases">
        <title>Genomic Encyclopedia of Type Strains, Phase IV (KMG-IV): sequencing the most valuable type-strain genomes for metagenomic binning, comparative biology and taxonomic classification.</title>
        <authorList>
            <person name="Goeker M."/>
        </authorList>
    </citation>
    <scope>NUCLEOTIDE SEQUENCE [LARGE SCALE GENOMIC DNA]</scope>
    <source>
        <strain evidence="1 2">DSM 25220</strain>
    </source>
</reference>
<gene>
    <name evidence="1" type="ORF">HNQ85_000961</name>
</gene>
<name>A0A7V9YY97_9BACL</name>
<dbReference type="AlphaFoldDB" id="A0A7V9YY97"/>
<keyword evidence="2" id="KW-1185">Reference proteome</keyword>
<proteinExistence type="predicted"/>
<accession>A0A7V9YY97</accession>
<organism evidence="1 2">
    <name type="scientific">[Anoxybacillus] calidus</name>
    <dbReference type="NCBI Taxonomy" id="575178"/>
    <lineage>
        <taxon>Bacteria</taxon>
        <taxon>Bacillati</taxon>
        <taxon>Bacillota</taxon>
        <taxon>Bacilli</taxon>
        <taxon>Bacillales</taxon>
        <taxon>Anoxybacillaceae</taxon>
        <taxon>Paranoxybacillus</taxon>
    </lineage>
</organism>
<protein>
    <submittedName>
        <fullName evidence="1">Uncharacterized protein</fullName>
    </submittedName>
</protein>
<evidence type="ECO:0000313" key="2">
    <source>
        <dbReference type="Proteomes" id="UP000580891"/>
    </source>
</evidence>
<evidence type="ECO:0000313" key="1">
    <source>
        <dbReference type="EMBL" id="MBA2870691.1"/>
    </source>
</evidence>
<sequence>MVIDNKLYISRKMIQEWFYIEVREGDDVILMNEQ</sequence>